<dbReference type="EMBL" id="CP001145">
    <property type="protein sequence ID" value="ACI17483.1"/>
    <property type="molecule type" value="Genomic_DNA"/>
</dbReference>
<organism evidence="1 2">
    <name type="scientific">Coprothermobacter proteolyticus (strain ATCC 35245 / DSM 5265 / OCM 4 / BT)</name>
    <dbReference type="NCBI Taxonomy" id="309798"/>
    <lineage>
        <taxon>Bacteria</taxon>
        <taxon>Pseudomonadati</taxon>
        <taxon>Coprothermobacterota</taxon>
        <taxon>Coprothermobacteria</taxon>
        <taxon>Coprothermobacterales</taxon>
        <taxon>Coprothermobacteraceae</taxon>
        <taxon>Coprothermobacter</taxon>
    </lineage>
</organism>
<dbReference type="AlphaFoldDB" id="B5Y7L7"/>
<dbReference type="Proteomes" id="UP000001732">
    <property type="component" value="Chromosome"/>
</dbReference>
<proteinExistence type="predicted"/>
<reference evidence="2" key="1">
    <citation type="submission" date="2008-08" db="EMBL/GenBank/DDBJ databases">
        <title>The complete genome sequence of Coprothermobacter proteolyticus strain ATCC 5245 / DSM 5265 / BT.</title>
        <authorList>
            <person name="Dodson R.J."/>
            <person name="Durkin A.S."/>
            <person name="Wu M."/>
            <person name="Eisen J."/>
            <person name="Sutton G."/>
        </authorList>
    </citation>
    <scope>NUCLEOTIDE SEQUENCE [LARGE SCALE GENOMIC DNA]</scope>
    <source>
        <strain evidence="2">ATCC 35245 / DSM 5265 / OCM 4 / BT</strain>
    </source>
</reference>
<gene>
    <name evidence="1" type="ordered locus">COPRO5265_0398</name>
</gene>
<keyword evidence="2" id="KW-1185">Reference proteome</keyword>
<protein>
    <submittedName>
        <fullName evidence="1">Uncharacterized protein</fullName>
    </submittedName>
</protein>
<name>B5Y7L7_COPPD</name>
<evidence type="ECO:0000313" key="2">
    <source>
        <dbReference type="Proteomes" id="UP000001732"/>
    </source>
</evidence>
<accession>B5Y7L7</accession>
<evidence type="ECO:0000313" key="1">
    <source>
        <dbReference type="EMBL" id="ACI17483.1"/>
    </source>
</evidence>
<sequence length="43" mass="4587">MDDQSVFYAPTYAGTHKKTAQYDSLLIQLLAIPTKGGEGGKTA</sequence>
<reference evidence="1 2" key="2">
    <citation type="journal article" date="2014" name="Genome Announc.">
        <title>Complete Genome Sequence of Coprothermobacter proteolyticus DSM 5265.</title>
        <authorList>
            <person name="Alexiev A."/>
            <person name="Coil D.A."/>
            <person name="Badger J.H."/>
            <person name="Enticknap J."/>
            <person name="Ward N."/>
            <person name="Robb F.T."/>
            <person name="Eisen J.A."/>
        </authorList>
    </citation>
    <scope>NUCLEOTIDE SEQUENCE [LARGE SCALE GENOMIC DNA]</scope>
    <source>
        <strain evidence="2">ATCC 35245 / DSM 5265 / OCM 4 / BT</strain>
    </source>
</reference>